<feature type="compositionally biased region" description="Polar residues" evidence="1">
    <location>
        <begin position="1093"/>
        <end position="1107"/>
    </location>
</feature>
<feature type="region of interest" description="Disordered" evidence="1">
    <location>
        <begin position="1081"/>
        <end position="1132"/>
    </location>
</feature>
<feature type="compositionally biased region" description="Low complexity" evidence="1">
    <location>
        <begin position="567"/>
        <end position="586"/>
    </location>
</feature>
<feature type="compositionally biased region" description="Basic and acidic residues" evidence="1">
    <location>
        <begin position="1047"/>
        <end position="1058"/>
    </location>
</feature>
<dbReference type="Proteomes" id="UP000030746">
    <property type="component" value="Unassembled WGS sequence"/>
</dbReference>
<evidence type="ECO:0000313" key="3">
    <source>
        <dbReference type="Proteomes" id="UP000030746"/>
    </source>
</evidence>
<dbReference type="RefSeq" id="XP_009061487.1">
    <property type="nucleotide sequence ID" value="XM_009063239.1"/>
</dbReference>
<feature type="compositionally biased region" description="Polar residues" evidence="1">
    <location>
        <begin position="466"/>
        <end position="476"/>
    </location>
</feature>
<feature type="region of interest" description="Disordered" evidence="1">
    <location>
        <begin position="455"/>
        <end position="588"/>
    </location>
</feature>
<evidence type="ECO:0000313" key="2">
    <source>
        <dbReference type="EMBL" id="ESO87886.1"/>
    </source>
</evidence>
<feature type="compositionally biased region" description="Polar residues" evidence="1">
    <location>
        <begin position="483"/>
        <end position="497"/>
    </location>
</feature>
<name>V4A3T9_LOTGI</name>
<keyword evidence="3" id="KW-1185">Reference proteome</keyword>
<dbReference type="AlphaFoldDB" id="V4A3T9"/>
<dbReference type="OrthoDB" id="6135699at2759"/>
<feature type="compositionally biased region" description="Polar residues" evidence="1">
    <location>
        <begin position="693"/>
        <end position="703"/>
    </location>
</feature>
<accession>V4A3T9</accession>
<reference evidence="2 3" key="1">
    <citation type="journal article" date="2013" name="Nature">
        <title>Insights into bilaterian evolution from three spiralian genomes.</title>
        <authorList>
            <person name="Simakov O."/>
            <person name="Marletaz F."/>
            <person name="Cho S.J."/>
            <person name="Edsinger-Gonzales E."/>
            <person name="Havlak P."/>
            <person name="Hellsten U."/>
            <person name="Kuo D.H."/>
            <person name="Larsson T."/>
            <person name="Lv J."/>
            <person name="Arendt D."/>
            <person name="Savage R."/>
            <person name="Osoegawa K."/>
            <person name="de Jong P."/>
            <person name="Grimwood J."/>
            <person name="Chapman J.A."/>
            <person name="Shapiro H."/>
            <person name="Aerts A."/>
            <person name="Otillar R.P."/>
            <person name="Terry A.Y."/>
            <person name="Boore J.L."/>
            <person name="Grigoriev I.V."/>
            <person name="Lindberg D.R."/>
            <person name="Seaver E.C."/>
            <person name="Weisblat D.A."/>
            <person name="Putnam N.H."/>
            <person name="Rokhsar D.S."/>
        </authorList>
    </citation>
    <scope>NUCLEOTIDE SEQUENCE [LARGE SCALE GENOMIC DNA]</scope>
</reference>
<feature type="region of interest" description="Disordered" evidence="1">
    <location>
        <begin position="982"/>
        <end position="1067"/>
    </location>
</feature>
<feature type="region of interest" description="Disordered" evidence="1">
    <location>
        <begin position="414"/>
        <end position="440"/>
    </location>
</feature>
<feature type="compositionally biased region" description="Polar residues" evidence="1">
    <location>
        <begin position="504"/>
        <end position="566"/>
    </location>
</feature>
<proteinExistence type="predicted"/>
<dbReference type="KEGG" id="lgi:LOTGIDRAFT_166189"/>
<feature type="region of interest" description="Disordered" evidence="1">
    <location>
        <begin position="681"/>
        <end position="703"/>
    </location>
</feature>
<dbReference type="EMBL" id="KB202823">
    <property type="protein sequence ID" value="ESO87886.1"/>
    <property type="molecule type" value="Genomic_DNA"/>
</dbReference>
<dbReference type="HOGENOM" id="CLU_278893_0_0_1"/>
<sequence>MAETSNLMANYITERHEVNPAYHHNVKENETEESLSHYILSTTGNGTLTGRMKDEGLNSCVPIESCESKTGALRQDIKRRPDIRISQYHDRESNYYQHHNLQEDCRTESVHNIHYQNRDSQCPQYNLPKRFTDDDVFKIDEQQEIEDYKNNNTPYKEPKEFQTYSDLRDDSKISQGTEKLIVPNDSFSNQQHKRVPAKDRVSGEGHLYEIPFQDRISVVDDSSRNHDELKTRNEILIRNKAFPTIIQVHGDESVFSSSCFINDGYASAEMIQSVHNTKPKHAQRTSTITNQQDRSDFVEVENSQAIGQTIMSSRSAHDKVDAYNDVQTAYVDEGKGVHFAYNQREYKQTEVGHFKAGLQERLPFSKSPIGTAIRNELRQDAEMQVRNNSGYSLKKSNLVYDMQYRRISPSPLILRTNYDRGDGQTSDSKTENLGFALQDPPRKIKRQLSIEFERRGTFIPSEEDTVNSLTPSQEPGTSKRLKSSTYQNLQQTSSVLSDSHYKNVPQTANVPSSSRFLNHETSTLSSSPHNQNLQQTSNVPSSPHYQNHPISTVASSPYYSNHTTSTLSSSPHNQNLQQNLNVPQSPHIRTSSVIKTPSLKSKEENIFVFPDTATRPNSHEYRFHVSPHDSNDRLQRTEKEYLYNRTASTMSSEPYRPPSVTPQKGYNLLARSSADQGFYFGQKVSPEKRGPLRSQSNIEDQSPSKLSIAELDKIHLLRSISLPVSEHDQRFINRSMDRQESGYHFSHDTAARRQLFRENNHRFESIQHPHTHTYNCCSTFSRRQPLNGDINERCQGDIDMTIQCTGIVRECQDLSQQLKYLNHTQHHNRHCECKRVEDDVLQLALDAYRKIPKECYTQTEQRQRDKELNETNYMVLEAIKVALRMKQLCSHGRSVSRIYNGSVVIRLNCPTLNSLEDLWLKFKSGELQTLINNIFITPSILLKNNAKFINLGVTILKDEYRVCQAELASSFSNATVISPSKNASPFKRSPDRRAAKSAEDLLRIPDSPKANMTKTRSSSTPILLCHSPLDSPMENCSPNTSSKRERKFSFGDQSRRAFQDLNSPRSPNLFNLEEIRQIVESPLFDQDEDDQENISASFQSRGSNSRHGSPYSPLVSPKSPHCSPLSPRYSPR</sequence>
<dbReference type="GeneID" id="20240281"/>
<dbReference type="CTD" id="20240281"/>
<feature type="compositionally biased region" description="Basic and acidic residues" evidence="1">
    <location>
        <begin position="988"/>
        <end position="1003"/>
    </location>
</feature>
<feature type="compositionally biased region" description="Polar residues" evidence="1">
    <location>
        <begin position="1010"/>
        <end position="1021"/>
    </location>
</feature>
<evidence type="ECO:0000256" key="1">
    <source>
        <dbReference type="SAM" id="MobiDB-lite"/>
    </source>
</evidence>
<organism evidence="2 3">
    <name type="scientific">Lottia gigantea</name>
    <name type="common">Giant owl limpet</name>
    <dbReference type="NCBI Taxonomy" id="225164"/>
    <lineage>
        <taxon>Eukaryota</taxon>
        <taxon>Metazoa</taxon>
        <taxon>Spiralia</taxon>
        <taxon>Lophotrochozoa</taxon>
        <taxon>Mollusca</taxon>
        <taxon>Gastropoda</taxon>
        <taxon>Patellogastropoda</taxon>
        <taxon>Lottioidea</taxon>
        <taxon>Lottiidae</taxon>
        <taxon>Lottia</taxon>
    </lineage>
</organism>
<protein>
    <submittedName>
        <fullName evidence="2">Uncharacterized protein</fullName>
    </submittedName>
</protein>
<gene>
    <name evidence="2" type="ORF">LOTGIDRAFT_166189</name>
</gene>